<proteinExistence type="predicted"/>
<accession>A0AC54ZB43</accession>
<reference evidence="2" key="1">
    <citation type="submission" date="2025-08" db="UniProtKB">
        <authorList>
            <consortium name="RefSeq"/>
        </authorList>
    </citation>
    <scope>IDENTIFICATION</scope>
</reference>
<organism evidence="1 2">
    <name type="scientific">Orycteropus afer afer</name>
    <dbReference type="NCBI Taxonomy" id="1230840"/>
    <lineage>
        <taxon>Eukaryota</taxon>
        <taxon>Metazoa</taxon>
        <taxon>Chordata</taxon>
        <taxon>Craniata</taxon>
        <taxon>Vertebrata</taxon>
        <taxon>Euteleostomi</taxon>
        <taxon>Mammalia</taxon>
        <taxon>Eutheria</taxon>
        <taxon>Afrotheria</taxon>
        <taxon>Tubulidentata</taxon>
        <taxon>Orycteropodidae</taxon>
        <taxon>Orycteropus</taxon>
    </lineage>
</organism>
<sequence length="641" mass="70457">MARCRHHSGYLADDEAGHTTYMARVQPPRKPRFPEMRPTSKLAQEPHPPSLSGPRRGAWGNKPFGSFLDFLAEGQVLDSLQTVVEAATERMATVRTQAGEPLVDVQDPMEVPSGGRRARARPSPGTVHRHRTQPSLCTGRLNNYPSRSSSVTDSLSGFSACGVRLHSRDSGLGPHGAGSLPPMKDRLLLERNLKCLLRLENKGKDRSKPSCLRKSLLWASMGSQASSQWTAEEPLPWFSGLLGSGPGTPAASELGPTQRELIFLKREFDKEMRSLQGQPASFDVPGYCSTREPYCTLDFLAKHQLFPALQRVVCQAVDKLSGARRYDGCPLFFPEADKPTPEPEPPPSSELPPGSLPPSPREDFTGREEPSESPSTAASGPTMDFRKSAPSTGQDNGVEEGSSVSGTQVATKFKLKGTPPEEFKFTRKKRLPSISSKSTTSHFSSLWQEETINFLIKQAVSLLLYKYKFESNLRKQLGFLSFPVTEVLLDLFLGLKKVQGSNIRLSSQIDWTCLLRRLEEAEWALQLSRHSASQKSHTESPSTLPKPTTTTNQDEATEPYPSLDTELLKSANLLEPKLSVASGTRVDSSLPRSKEVVNVETSKGNDDQHNLGGKVEFQVPPEPTVQAEVNSCLNVNYSDPL</sequence>
<evidence type="ECO:0000313" key="1">
    <source>
        <dbReference type="Proteomes" id="UP000694850"/>
    </source>
</evidence>
<dbReference type="Proteomes" id="UP000694850">
    <property type="component" value="Unplaced"/>
</dbReference>
<name>A0AC54ZB43_ORYAF</name>
<gene>
    <name evidence="2" type="primary">CCDC116</name>
</gene>
<dbReference type="RefSeq" id="XP_042638837.1">
    <property type="nucleotide sequence ID" value="XM_042782903.1"/>
</dbReference>
<keyword evidence="1" id="KW-1185">Reference proteome</keyword>
<evidence type="ECO:0000313" key="2">
    <source>
        <dbReference type="RefSeq" id="XP_042638837.1"/>
    </source>
</evidence>
<protein>
    <submittedName>
        <fullName evidence="2">Coiled-coil domain-containing protein 116</fullName>
    </submittedName>
</protein>